<sequence length="349" mass="40695">MNTAYSGSFGRLKVHYNDFLGNEFIKSLLDLEIKDIKLRLYETSYKEDIDKSSVINSSELDILIAAINRHIINNSRIAIFAVPPEIKNYIKTYISKWDIESIKAILISKIIKHEIKYNDSFIISFRDIPLGIFAGNLSYEDFRSMLSRPDVESLVNYLVSYGYNYLLQYIDEFKKTGDIYPLLSSLDSHYYNELADQAKFFNGDEGILINYTKEYIDIKNILTVIKGIELKVSYDSIERYLIDNGNLTKNILSDLFRSNNTVDVLKVFKDYDLEDAIEYYQKYGSLSMFEISMRKALLEKYLPLMMRTTGAPFILGYILTAERERDNLRTILIGKSYNLDRKLIERMLM</sequence>
<comment type="similarity">
    <text evidence="1">Belongs to the V-ATPase V0D/AC39 subunit family.</text>
</comment>
<dbReference type="SUPFAM" id="SSF103486">
    <property type="entry name" value="V-type ATP synthase subunit C"/>
    <property type="match status" value="1"/>
</dbReference>
<dbReference type="InterPro" id="IPR002843">
    <property type="entry name" value="ATPase_V0-cplx_csu/dsu"/>
</dbReference>
<comment type="caution">
    <text evidence="4">The sequence shown here is derived from an EMBL/GenBank/DDBJ whole genome shotgun (WGS) entry which is preliminary data.</text>
</comment>
<dbReference type="Proteomes" id="UP000050515">
    <property type="component" value="Unassembled WGS sequence"/>
</dbReference>
<dbReference type="PANTHER" id="PTHR38682:SF1">
    <property type="entry name" value="V-TYPE ATP SYNTHASE SUBUNIT C"/>
    <property type="match status" value="1"/>
</dbReference>
<reference evidence="4 5" key="1">
    <citation type="submission" date="2015-09" db="EMBL/GenBank/DDBJ databases">
        <title>Draft genome sequence of Acidiplasma aeolicum DSM 18409.</title>
        <authorList>
            <person name="Hemp J."/>
        </authorList>
    </citation>
    <scope>NUCLEOTIDE SEQUENCE [LARGE SCALE GENOMIC DNA]</scope>
    <source>
        <strain evidence="4 5">V</strain>
    </source>
</reference>
<evidence type="ECO:0000313" key="5">
    <source>
        <dbReference type="Proteomes" id="UP000050515"/>
    </source>
</evidence>
<proteinExistence type="inferred from homology"/>
<dbReference type="PATRIC" id="fig|507754.4.peg.538"/>
<dbReference type="Gene3D" id="1.20.1690.10">
    <property type="entry name" value="V-type ATP synthase subunit C domain"/>
    <property type="match status" value="2"/>
</dbReference>
<dbReference type="InterPro" id="IPR036079">
    <property type="entry name" value="ATPase_csu/dsu_sf"/>
</dbReference>
<protein>
    <submittedName>
        <fullName evidence="4">ATP synthase subunit C</fullName>
    </submittedName>
</protein>
<dbReference type="InterPro" id="IPR035067">
    <property type="entry name" value="V-type_ATPase_csu/dsu"/>
</dbReference>
<dbReference type="Gene3D" id="1.10.132.50">
    <property type="entry name" value="ATP synthase (C/AC39) subunit, domain 3"/>
    <property type="match status" value="1"/>
</dbReference>
<dbReference type="RefSeq" id="WP_054964148.1">
    <property type="nucleotide sequence ID" value="NZ_JBBYJF010000001.1"/>
</dbReference>
<evidence type="ECO:0000256" key="3">
    <source>
        <dbReference type="ARBA" id="ARBA00023065"/>
    </source>
</evidence>
<dbReference type="AlphaFoldDB" id="A0A0P9CUP1"/>
<keyword evidence="2" id="KW-0813">Transport</keyword>
<dbReference type="InterPro" id="IPR044911">
    <property type="entry name" value="V-type_ATPase_csu/dsu_dom_3"/>
</dbReference>
<gene>
    <name evidence="4" type="ORF">SE19_04490</name>
</gene>
<dbReference type="GO" id="GO:0046961">
    <property type="term" value="F:proton-transporting ATPase activity, rotational mechanism"/>
    <property type="evidence" value="ECO:0007669"/>
    <property type="project" value="InterPro"/>
</dbReference>
<dbReference type="EMBL" id="LJCQ01000199">
    <property type="protein sequence ID" value="KPV46674.1"/>
    <property type="molecule type" value="Genomic_DNA"/>
</dbReference>
<keyword evidence="3" id="KW-0406">Ion transport</keyword>
<organism evidence="4 5">
    <name type="scientific">Acidiplasma aeolicum</name>
    <dbReference type="NCBI Taxonomy" id="507754"/>
    <lineage>
        <taxon>Archaea</taxon>
        <taxon>Methanobacteriati</taxon>
        <taxon>Thermoplasmatota</taxon>
        <taxon>Thermoplasmata</taxon>
        <taxon>Thermoplasmatales</taxon>
        <taxon>Ferroplasmaceae</taxon>
        <taxon>Acidiplasma</taxon>
    </lineage>
</organism>
<evidence type="ECO:0000256" key="1">
    <source>
        <dbReference type="ARBA" id="ARBA00006709"/>
    </source>
</evidence>
<name>A0A0P9CUP1_9ARCH</name>
<dbReference type="PANTHER" id="PTHR38682">
    <property type="entry name" value="V-TYPE ATP SYNTHASE SUBUNIT C"/>
    <property type="match status" value="1"/>
</dbReference>
<dbReference type="Pfam" id="PF01992">
    <property type="entry name" value="vATP-synt_AC39"/>
    <property type="match status" value="1"/>
</dbReference>
<evidence type="ECO:0000313" key="4">
    <source>
        <dbReference type="EMBL" id="KPV46674.1"/>
    </source>
</evidence>
<dbReference type="InterPro" id="IPR050873">
    <property type="entry name" value="V-ATPase_V0D/AC39_subunit"/>
</dbReference>
<accession>A0A0P9CUP1</accession>
<evidence type="ECO:0000256" key="2">
    <source>
        <dbReference type="ARBA" id="ARBA00022448"/>
    </source>
</evidence>